<dbReference type="GO" id="GO:0004519">
    <property type="term" value="F:endonuclease activity"/>
    <property type="evidence" value="ECO:0007669"/>
    <property type="project" value="InterPro"/>
</dbReference>
<sequence length="265" mass="30734">MRLVTWNVNSVRARLAHVEQFVAQNQPDILCLQETKVTDNEFPLKAFVKMGFTHHAIAGQKSYNGVAIFSKLPFVPSQSKSWCGKDDKRHLAVTLENGVELHNFYVPAGGDIPDITVNDKFAHKLEFMTEMTDWFTERRSEDNKLILVGDLNVAPFETDVWNHKQLLKVVSHTPIEVEHMERIFSSHDWVDAMRHFVPEPEPLFSWWSYRARDWRASNRGRRLDHVWVTPALKPHLKNMEITLDARDWEKPSDHAPVVVDFSNLA</sequence>
<name>A0A6L8W3F6_9PROT</name>
<evidence type="ECO:0000259" key="8">
    <source>
        <dbReference type="Pfam" id="PF03372"/>
    </source>
</evidence>
<accession>A0A6L8W3F6</accession>
<dbReference type="PROSITE" id="PS00726">
    <property type="entry name" value="AP_NUCLEASE_F1_1"/>
    <property type="match status" value="1"/>
</dbReference>
<protein>
    <submittedName>
        <fullName evidence="9">Exodeoxyribonuclease III</fullName>
        <ecNumber evidence="9">3.1.11.2</ecNumber>
    </submittedName>
</protein>
<keyword evidence="3 9" id="KW-0378">Hydrolase</keyword>
<dbReference type="SUPFAM" id="SSF56219">
    <property type="entry name" value="DNase I-like"/>
    <property type="match status" value="1"/>
</dbReference>
<keyword evidence="6" id="KW-0464">Manganese</keyword>
<comment type="similarity">
    <text evidence="1">Belongs to the DNA repair enzymes AP/ExoA family.</text>
</comment>
<dbReference type="Pfam" id="PF03372">
    <property type="entry name" value="Exo_endo_phos"/>
    <property type="match status" value="1"/>
</dbReference>
<dbReference type="GO" id="GO:0008311">
    <property type="term" value="F:double-stranded DNA 3'-5' DNA exonuclease activity"/>
    <property type="evidence" value="ECO:0007669"/>
    <property type="project" value="UniProtKB-EC"/>
</dbReference>
<evidence type="ECO:0000313" key="10">
    <source>
        <dbReference type="Proteomes" id="UP000476030"/>
    </source>
</evidence>
<dbReference type="InterPro" id="IPR036691">
    <property type="entry name" value="Endo/exonu/phosph_ase_sf"/>
</dbReference>
<reference evidence="9 10" key="1">
    <citation type="submission" date="2019-12" db="EMBL/GenBank/DDBJ databases">
        <title>Snethiella sp. nov. sp. isolated from sea sand.</title>
        <authorList>
            <person name="Kim J."/>
            <person name="Jeong S.E."/>
            <person name="Jung H.S."/>
            <person name="Jeon C.O."/>
        </authorList>
    </citation>
    <scope>NUCLEOTIDE SEQUENCE [LARGE SCALE GENOMIC DNA]</scope>
    <source>
        <strain evidence="9 10">DP05</strain>
    </source>
</reference>
<feature type="binding site" evidence="6">
    <location>
        <position position="254"/>
    </location>
    <ligand>
        <name>Mg(2+)</name>
        <dbReference type="ChEBI" id="CHEBI:18420"/>
        <label>1</label>
    </ligand>
</feature>
<dbReference type="InterPro" id="IPR004808">
    <property type="entry name" value="AP_endonuc_1"/>
</dbReference>
<evidence type="ECO:0000256" key="1">
    <source>
        <dbReference type="ARBA" id="ARBA00007092"/>
    </source>
</evidence>
<dbReference type="PANTHER" id="PTHR43250">
    <property type="entry name" value="EXODEOXYRIBONUCLEASE III"/>
    <property type="match status" value="1"/>
</dbReference>
<evidence type="ECO:0000256" key="4">
    <source>
        <dbReference type="ARBA" id="ARBA00022842"/>
    </source>
</evidence>
<feature type="active site" evidence="5">
    <location>
        <position position="105"/>
    </location>
</feature>
<dbReference type="AlphaFoldDB" id="A0A6L8W3F6"/>
<feature type="binding site" evidence="6">
    <location>
        <position position="150"/>
    </location>
    <ligand>
        <name>Mg(2+)</name>
        <dbReference type="ChEBI" id="CHEBI:18420"/>
        <label>1</label>
    </ligand>
</feature>
<feature type="site" description="Transition state stabilizer" evidence="7">
    <location>
        <position position="152"/>
    </location>
</feature>
<evidence type="ECO:0000256" key="6">
    <source>
        <dbReference type="PIRSR" id="PIRSR604808-2"/>
    </source>
</evidence>
<feature type="binding site" evidence="6">
    <location>
        <position position="34"/>
    </location>
    <ligand>
        <name>Mg(2+)</name>
        <dbReference type="ChEBI" id="CHEBI:18420"/>
        <label>1</label>
    </ligand>
</feature>
<feature type="active site" description="Proton donor/acceptor" evidence="5">
    <location>
        <position position="150"/>
    </location>
</feature>
<dbReference type="InterPro" id="IPR020847">
    <property type="entry name" value="AP_endonuclease_F1_BS"/>
</dbReference>
<dbReference type="NCBIfam" id="TIGR00633">
    <property type="entry name" value="xth"/>
    <property type="match status" value="1"/>
</dbReference>
<dbReference type="InterPro" id="IPR037493">
    <property type="entry name" value="ExoIII-like"/>
</dbReference>
<dbReference type="Proteomes" id="UP000476030">
    <property type="component" value="Unassembled WGS sequence"/>
</dbReference>
<proteinExistence type="inferred from homology"/>
<dbReference type="EMBL" id="WTUW01000001">
    <property type="protein sequence ID" value="MZR29528.1"/>
    <property type="molecule type" value="Genomic_DNA"/>
</dbReference>
<feature type="binding site" evidence="6">
    <location>
        <position position="152"/>
    </location>
    <ligand>
        <name>Mg(2+)</name>
        <dbReference type="ChEBI" id="CHEBI:18420"/>
        <label>1</label>
    </ligand>
</feature>
<dbReference type="RefSeq" id="WP_161314780.1">
    <property type="nucleotide sequence ID" value="NZ_WTUW01000001.1"/>
</dbReference>
<feature type="site" description="Interaction with DNA substrate" evidence="7">
    <location>
        <position position="254"/>
    </location>
</feature>
<dbReference type="PANTHER" id="PTHR43250:SF2">
    <property type="entry name" value="EXODEOXYRIBONUCLEASE III"/>
    <property type="match status" value="1"/>
</dbReference>
<dbReference type="CDD" id="cd09086">
    <property type="entry name" value="ExoIII-like_AP-endo"/>
    <property type="match status" value="1"/>
</dbReference>
<feature type="binding site" evidence="6">
    <location>
        <position position="253"/>
    </location>
    <ligand>
        <name>Mg(2+)</name>
        <dbReference type="ChEBI" id="CHEBI:18420"/>
        <label>1</label>
    </ligand>
</feature>
<feature type="active site" description="Proton acceptor" evidence="5">
    <location>
        <position position="254"/>
    </location>
</feature>
<evidence type="ECO:0000256" key="5">
    <source>
        <dbReference type="PIRSR" id="PIRSR604808-1"/>
    </source>
</evidence>
<dbReference type="GO" id="GO:0003677">
    <property type="term" value="F:DNA binding"/>
    <property type="evidence" value="ECO:0007669"/>
    <property type="project" value="InterPro"/>
</dbReference>
<dbReference type="Gene3D" id="3.60.10.10">
    <property type="entry name" value="Endonuclease/exonuclease/phosphatase"/>
    <property type="match status" value="1"/>
</dbReference>
<evidence type="ECO:0000313" key="9">
    <source>
        <dbReference type="EMBL" id="MZR29528.1"/>
    </source>
</evidence>
<dbReference type="InterPro" id="IPR005135">
    <property type="entry name" value="Endo/exonuclease/phosphatase"/>
</dbReference>
<dbReference type="GO" id="GO:0046872">
    <property type="term" value="F:metal ion binding"/>
    <property type="evidence" value="ECO:0007669"/>
    <property type="project" value="UniProtKB-KW"/>
</dbReference>
<feature type="binding site" evidence="6">
    <location>
        <position position="7"/>
    </location>
    <ligand>
        <name>Mg(2+)</name>
        <dbReference type="ChEBI" id="CHEBI:18420"/>
        <label>1</label>
    </ligand>
</feature>
<dbReference type="EC" id="3.1.11.2" evidence="9"/>
<feature type="site" description="Important for catalytic activity" evidence="7">
    <location>
        <position position="224"/>
    </location>
</feature>
<dbReference type="GO" id="GO:0006281">
    <property type="term" value="P:DNA repair"/>
    <property type="evidence" value="ECO:0007669"/>
    <property type="project" value="InterPro"/>
</dbReference>
<dbReference type="NCBIfam" id="TIGR00195">
    <property type="entry name" value="exoDNase_III"/>
    <property type="match status" value="1"/>
</dbReference>
<comment type="caution">
    <text evidence="9">The sequence shown here is derived from an EMBL/GenBank/DDBJ whole genome shotgun (WGS) entry which is preliminary data.</text>
</comment>
<comment type="cofactor">
    <cofactor evidence="6">
        <name>Mg(2+)</name>
        <dbReference type="ChEBI" id="CHEBI:18420"/>
    </cofactor>
    <cofactor evidence="6">
        <name>Mn(2+)</name>
        <dbReference type="ChEBI" id="CHEBI:29035"/>
    </cofactor>
    <text evidence="6">Probably binds two magnesium or manganese ions per subunit.</text>
</comment>
<keyword evidence="10" id="KW-1185">Reference proteome</keyword>
<evidence type="ECO:0000256" key="7">
    <source>
        <dbReference type="PIRSR" id="PIRSR604808-3"/>
    </source>
</evidence>
<evidence type="ECO:0000256" key="3">
    <source>
        <dbReference type="ARBA" id="ARBA00022801"/>
    </source>
</evidence>
<keyword evidence="4 6" id="KW-0460">Magnesium</keyword>
<feature type="domain" description="Endonuclease/exonuclease/phosphatase" evidence="8">
    <location>
        <begin position="4"/>
        <end position="254"/>
    </location>
</feature>
<evidence type="ECO:0000256" key="2">
    <source>
        <dbReference type="ARBA" id="ARBA00022723"/>
    </source>
</evidence>
<organism evidence="9 10">
    <name type="scientific">Sneathiella litorea</name>
    <dbReference type="NCBI Taxonomy" id="2606216"/>
    <lineage>
        <taxon>Bacteria</taxon>
        <taxon>Pseudomonadati</taxon>
        <taxon>Pseudomonadota</taxon>
        <taxon>Alphaproteobacteria</taxon>
        <taxon>Sneathiellales</taxon>
        <taxon>Sneathiellaceae</taxon>
        <taxon>Sneathiella</taxon>
    </lineage>
</organism>
<gene>
    <name evidence="9" type="primary">xth</name>
    <name evidence="9" type="ORF">GQE98_02660</name>
</gene>
<dbReference type="PROSITE" id="PS51435">
    <property type="entry name" value="AP_NUCLEASE_F1_4"/>
    <property type="match status" value="1"/>
</dbReference>
<keyword evidence="2 6" id="KW-0479">Metal-binding</keyword>